<name>A0A6J4N1L9_9CHLR</name>
<accession>A0A6J4N1L9</accession>
<feature type="region of interest" description="Disordered" evidence="1">
    <location>
        <begin position="1"/>
        <end position="72"/>
    </location>
</feature>
<dbReference type="EMBL" id="CADCTR010002912">
    <property type="protein sequence ID" value="CAA9373933.1"/>
    <property type="molecule type" value="Genomic_DNA"/>
</dbReference>
<proteinExistence type="predicted"/>
<organism evidence="2">
    <name type="scientific">uncultured Chloroflexia bacterium</name>
    <dbReference type="NCBI Taxonomy" id="1672391"/>
    <lineage>
        <taxon>Bacteria</taxon>
        <taxon>Bacillati</taxon>
        <taxon>Chloroflexota</taxon>
        <taxon>Chloroflexia</taxon>
        <taxon>environmental samples</taxon>
    </lineage>
</organism>
<feature type="non-terminal residue" evidence="2">
    <location>
        <position position="72"/>
    </location>
</feature>
<protein>
    <submittedName>
        <fullName evidence="2">Uncharacterized protein</fullName>
    </submittedName>
</protein>
<feature type="compositionally biased region" description="Basic and acidic residues" evidence="1">
    <location>
        <begin position="10"/>
        <end position="20"/>
    </location>
</feature>
<feature type="non-terminal residue" evidence="2">
    <location>
        <position position="1"/>
    </location>
</feature>
<gene>
    <name evidence="2" type="ORF">AVDCRST_MAG93-8654</name>
</gene>
<sequence length="72" mass="7373">VAGGGRRVRRVGDEEVHGWFEEGPPGGVRRVDGDLVQRSGGSIRGQAQPREAPGLRRGGVRPAQGVGSGGGC</sequence>
<reference evidence="2" key="1">
    <citation type="submission" date="2020-02" db="EMBL/GenBank/DDBJ databases">
        <authorList>
            <person name="Meier V. D."/>
        </authorList>
    </citation>
    <scope>NUCLEOTIDE SEQUENCE</scope>
    <source>
        <strain evidence="2">AVDCRST_MAG93</strain>
    </source>
</reference>
<evidence type="ECO:0000256" key="1">
    <source>
        <dbReference type="SAM" id="MobiDB-lite"/>
    </source>
</evidence>
<dbReference type="AlphaFoldDB" id="A0A6J4N1L9"/>
<evidence type="ECO:0000313" key="2">
    <source>
        <dbReference type="EMBL" id="CAA9373933.1"/>
    </source>
</evidence>